<dbReference type="Proteomes" id="UP000054481">
    <property type="component" value="Unassembled WGS sequence"/>
</dbReference>
<dbReference type="Pfam" id="PF11951">
    <property type="entry name" value="Fungal_trans_2"/>
    <property type="match status" value="1"/>
</dbReference>
<feature type="compositionally biased region" description="Low complexity" evidence="2">
    <location>
        <begin position="9"/>
        <end position="25"/>
    </location>
</feature>
<evidence type="ECO:0000256" key="2">
    <source>
        <dbReference type="SAM" id="MobiDB-lite"/>
    </source>
</evidence>
<sequence>MRIDAERGSSPSESVQSQSSASNHSLDNGSDPDYIKSQNDFFVHCVSQRHAFDSHQAYLTSLLYSSPATLQDAFMALALSRRSETEPSIPEHQLCFYHASNAISTLRNLEVGNAQEATVCLALGSMMLSFDLRLGFGNTRSICIHSLSLSRPWHGVIRKSSAEDADLLDFLLFKDTSESLLQADVPTVRVDSTAEVPLSDPHTGHCAALLPLLHDICELNYELSCQRIYSSDIFARLESLEQSVENWSPEPNNNPGHGLHDFEAAHLECQSRVMKATALIILHRLQYPYDCRPQWTLGSALAILHDLDDILQETKLLPRHADLPLLVACFEVSDDKERERWLSKFSPTLNYASRSCEWFKDIASEVWAARRKGRSFYWYDICRFDGLKRQATF</sequence>
<keyword evidence="1" id="KW-0539">Nucleus</keyword>
<dbReference type="AlphaFoldDB" id="A0A0F7ZQN4"/>
<dbReference type="EMBL" id="KQ030993">
    <property type="protein sequence ID" value="KJZ68168.1"/>
    <property type="molecule type" value="Genomic_DNA"/>
</dbReference>
<feature type="region of interest" description="Disordered" evidence="2">
    <location>
        <begin position="1"/>
        <end position="30"/>
    </location>
</feature>
<reference evidence="3 4" key="1">
    <citation type="journal article" date="2014" name="Genome Biol. Evol.">
        <title>Comparative genomics and transcriptomics analyses reveal divergent lifestyle features of nematode endoparasitic fungus Hirsutella minnesotensis.</title>
        <authorList>
            <person name="Lai Y."/>
            <person name="Liu K."/>
            <person name="Zhang X."/>
            <person name="Zhang X."/>
            <person name="Li K."/>
            <person name="Wang N."/>
            <person name="Shu C."/>
            <person name="Wu Y."/>
            <person name="Wang C."/>
            <person name="Bushley K.E."/>
            <person name="Xiang M."/>
            <person name="Liu X."/>
        </authorList>
    </citation>
    <scope>NUCLEOTIDE SEQUENCE [LARGE SCALE GENOMIC DNA]</scope>
    <source>
        <strain evidence="3 4">3608</strain>
    </source>
</reference>
<evidence type="ECO:0000313" key="4">
    <source>
        <dbReference type="Proteomes" id="UP000054481"/>
    </source>
</evidence>
<organism evidence="3 4">
    <name type="scientific">Hirsutella minnesotensis 3608</name>
    <dbReference type="NCBI Taxonomy" id="1043627"/>
    <lineage>
        <taxon>Eukaryota</taxon>
        <taxon>Fungi</taxon>
        <taxon>Dikarya</taxon>
        <taxon>Ascomycota</taxon>
        <taxon>Pezizomycotina</taxon>
        <taxon>Sordariomycetes</taxon>
        <taxon>Hypocreomycetidae</taxon>
        <taxon>Hypocreales</taxon>
        <taxon>Ophiocordycipitaceae</taxon>
        <taxon>Hirsutella</taxon>
    </lineage>
</organism>
<name>A0A0F7ZQN4_9HYPO</name>
<accession>A0A0F7ZQN4</accession>
<dbReference type="InterPro" id="IPR021858">
    <property type="entry name" value="Fun_TF"/>
</dbReference>
<evidence type="ECO:0008006" key="5">
    <source>
        <dbReference type="Google" id="ProtNLM"/>
    </source>
</evidence>
<dbReference type="OrthoDB" id="4137815at2759"/>
<gene>
    <name evidence="3" type="ORF">HIM_12436</name>
</gene>
<keyword evidence="4" id="KW-1185">Reference proteome</keyword>
<proteinExistence type="predicted"/>
<protein>
    <recommendedName>
        <fullName evidence="5">Transcription factor domain-containing protein</fullName>
    </recommendedName>
</protein>
<evidence type="ECO:0000313" key="3">
    <source>
        <dbReference type="EMBL" id="KJZ68168.1"/>
    </source>
</evidence>
<evidence type="ECO:0000256" key="1">
    <source>
        <dbReference type="ARBA" id="ARBA00023242"/>
    </source>
</evidence>